<keyword evidence="1" id="KW-1133">Transmembrane helix</keyword>
<keyword evidence="1" id="KW-0472">Membrane</keyword>
<feature type="transmembrane region" description="Helical" evidence="1">
    <location>
        <begin position="153"/>
        <end position="174"/>
    </location>
</feature>
<evidence type="ECO:0000256" key="1">
    <source>
        <dbReference type="SAM" id="Phobius"/>
    </source>
</evidence>
<gene>
    <name evidence="2" type="ORF">Daura_39695</name>
</gene>
<feature type="transmembrane region" description="Helical" evidence="1">
    <location>
        <begin position="127"/>
        <end position="147"/>
    </location>
</feature>
<feature type="transmembrane region" description="Helical" evidence="1">
    <location>
        <begin position="225"/>
        <end position="243"/>
    </location>
</feature>
<reference evidence="2" key="1">
    <citation type="submission" date="2021-04" db="EMBL/GenBank/DDBJ databases">
        <title>Dactylosporangium aurantiacum NRRL B-8018 full assembly.</title>
        <authorList>
            <person name="Hartkoorn R.C."/>
            <person name="Beaudoing E."/>
            <person name="Hot D."/>
        </authorList>
    </citation>
    <scope>NUCLEOTIDE SEQUENCE</scope>
    <source>
        <strain evidence="2">NRRL B-8018</strain>
    </source>
</reference>
<evidence type="ECO:0000313" key="3">
    <source>
        <dbReference type="Proteomes" id="UP001058003"/>
    </source>
</evidence>
<dbReference type="AlphaFoldDB" id="A0A9Q9IHI6"/>
<feature type="transmembrane region" description="Helical" evidence="1">
    <location>
        <begin position="96"/>
        <end position="115"/>
    </location>
</feature>
<evidence type="ECO:0000313" key="2">
    <source>
        <dbReference type="EMBL" id="UWZ52695.1"/>
    </source>
</evidence>
<dbReference type="EMBL" id="CP073767">
    <property type="protein sequence ID" value="UWZ52695.1"/>
    <property type="molecule type" value="Genomic_DNA"/>
</dbReference>
<dbReference type="KEGG" id="daur:Daura_39695"/>
<keyword evidence="3" id="KW-1185">Reference proteome</keyword>
<evidence type="ECO:0008006" key="4">
    <source>
        <dbReference type="Google" id="ProtNLM"/>
    </source>
</evidence>
<feature type="transmembrane region" description="Helical" evidence="1">
    <location>
        <begin position="73"/>
        <end position="90"/>
    </location>
</feature>
<sequence length="279" mass="26708">MSAAPGVALAFAAAGAVGYGVSSVLQAAGARRAPGMLQTLRAPAYLGGVALDLLAWLASLAALRTLPVYQVQAVLAGSLAVTVVTARFALGARLRGGDVAAVAVTVAALGVLAAASGPQDAATPSAATRAVLAAAAVPVAAAGWAATRWCRPSLAGAVTGALAGLAFGGAALCARAAVLPARPWRDPAAVAAEPLAWALAVFGVTGTLLYAYALEHGGVGPVTALLWIVEVLVPSVVGVGLLGDTVRPGWGAAAAAAVGATVAAAVALAHAPATAAAAA</sequence>
<dbReference type="PANTHER" id="PTHR40761">
    <property type="entry name" value="CONSERVED INTEGRAL MEMBRANE ALANINE VALINE AND LEUCINE RICH PROTEIN-RELATED"/>
    <property type="match status" value="1"/>
</dbReference>
<feature type="transmembrane region" description="Helical" evidence="1">
    <location>
        <begin position="195"/>
        <end position="213"/>
    </location>
</feature>
<dbReference type="Proteomes" id="UP001058003">
    <property type="component" value="Chromosome"/>
</dbReference>
<feature type="transmembrane region" description="Helical" evidence="1">
    <location>
        <begin position="250"/>
        <end position="271"/>
    </location>
</feature>
<keyword evidence="1" id="KW-0812">Transmembrane</keyword>
<protein>
    <recommendedName>
        <fullName evidence="4">Integral membrane protein</fullName>
    </recommendedName>
</protein>
<organism evidence="2 3">
    <name type="scientific">Dactylosporangium aurantiacum</name>
    <dbReference type="NCBI Taxonomy" id="35754"/>
    <lineage>
        <taxon>Bacteria</taxon>
        <taxon>Bacillati</taxon>
        <taxon>Actinomycetota</taxon>
        <taxon>Actinomycetes</taxon>
        <taxon>Micromonosporales</taxon>
        <taxon>Micromonosporaceae</taxon>
        <taxon>Dactylosporangium</taxon>
    </lineage>
</organism>
<feature type="transmembrane region" description="Helical" evidence="1">
    <location>
        <begin position="42"/>
        <end position="61"/>
    </location>
</feature>
<dbReference type="PANTHER" id="PTHR40761:SF1">
    <property type="entry name" value="CONSERVED INTEGRAL MEMBRANE ALANINE VALINE AND LEUCINE RICH PROTEIN-RELATED"/>
    <property type="match status" value="1"/>
</dbReference>
<proteinExistence type="predicted"/>
<dbReference type="RefSeq" id="WP_033359512.1">
    <property type="nucleotide sequence ID" value="NZ_CP073767.1"/>
</dbReference>
<name>A0A9Q9IHI6_9ACTN</name>
<accession>A0A9Q9IHI6</accession>